<evidence type="ECO:0000313" key="2">
    <source>
        <dbReference type="Proteomes" id="UP000053259"/>
    </source>
</evidence>
<proteinExistence type="predicted"/>
<dbReference type="VEuPathDB" id="FungiDB:PV09_05729"/>
<dbReference type="RefSeq" id="XP_016212953.1">
    <property type="nucleotide sequence ID" value="XM_016359274.1"/>
</dbReference>
<organism evidence="1 2">
    <name type="scientific">Verruconis gallopava</name>
    <dbReference type="NCBI Taxonomy" id="253628"/>
    <lineage>
        <taxon>Eukaryota</taxon>
        <taxon>Fungi</taxon>
        <taxon>Dikarya</taxon>
        <taxon>Ascomycota</taxon>
        <taxon>Pezizomycotina</taxon>
        <taxon>Dothideomycetes</taxon>
        <taxon>Pleosporomycetidae</taxon>
        <taxon>Venturiales</taxon>
        <taxon>Sympoventuriaceae</taxon>
        <taxon>Verruconis</taxon>
    </lineage>
</organism>
<dbReference type="OrthoDB" id="5413827at2759"/>
<dbReference type="PANTHER" id="PTHR42085">
    <property type="entry name" value="F-BOX DOMAIN-CONTAINING PROTEIN"/>
    <property type="match status" value="1"/>
</dbReference>
<keyword evidence="2" id="KW-1185">Reference proteome</keyword>
<sequence length="262" mass="30154">MSPNRTAWLDNSASPLLRLPPELRTHLWSLLLVRPRTKFRYATSQFSPEKRNTYFRTLLSIMLLCHQIRDEAMTIFLKHNHIVLYRLCKPQLPQRLRLDDHWFTMSPAPIRYLSLKGHDIFETPKLIASCSELRFLSISWLALSACYDAAAERCKDAWILQYQTNLARLLGRHDGRIRIQENETDCEAFELLGCGKPVDTDEVIALIDESREKCRAVVHFSQQKAKVEGGEEALGSWIVRVSFTTGGVVTVRLIRRTDDSGV</sequence>
<dbReference type="EMBL" id="KN847546">
    <property type="protein sequence ID" value="KIW03084.1"/>
    <property type="molecule type" value="Genomic_DNA"/>
</dbReference>
<dbReference type="Proteomes" id="UP000053259">
    <property type="component" value="Unassembled WGS sequence"/>
</dbReference>
<name>A0A0D2AVC7_9PEZI</name>
<accession>A0A0D2AVC7</accession>
<dbReference type="InterPro" id="IPR038883">
    <property type="entry name" value="AN11006-like"/>
</dbReference>
<reference evidence="1 2" key="1">
    <citation type="submission" date="2015-01" db="EMBL/GenBank/DDBJ databases">
        <title>The Genome Sequence of Ochroconis gallopava CBS43764.</title>
        <authorList>
            <consortium name="The Broad Institute Genomics Platform"/>
            <person name="Cuomo C."/>
            <person name="de Hoog S."/>
            <person name="Gorbushina A."/>
            <person name="Stielow B."/>
            <person name="Teixiera M."/>
            <person name="Abouelleil A."/>
            <person name="Chapman S.B."/>
            <person name="Priest M."/>
            <person name="Young S.K."/>
            <person name="Wortman J."/>
            <person name="Nusbaum C."/>
            <person name="Birren B."/>
        </authorList>
    </citation>
    <scope>NUCLEOTIDE SEQUENCE [LARGE SCALE GENOMIC DNA]</scope>
    <source>
        <strain evidence="1 2">CBS 43764</strain>
    </source>
</reference>
<dbReference type="PANTHER" id="PTHR42085:SF2">
    <property type="entry name" value="F-BOX DOMAIN-CONTAINING PROTEIN"/>
    <property type="match status" value="1"/>
</dbReference>
<evidence type="ECO:0000313" key="1">
    <source>
        <dbReference type="EMBL" id="KIW03084.1"/>
    </source>
</evidence>
<gene>
    <name evidence="1" type="ORF">PV09_05729</name>
</gene>
<dbReference type="InParanoid" id="A0A0D2AVC7"/>
<dbReference type="HOGENOM" id="CLU_1062467_0_0_1"/>
<dbReference type="GeneID" id="27313702"/>
<protein>
    <recommendedName>
        <fullName evidence="3">F-box domain-containing protein</fullName>
    </recommendedName>
</protein>
<dbReference type="AlphaFoldDB" id="A0A0D2AVC7"/>
<evidence type="ECO:0008006" key="3">
    <source>
        <dbReference type="Google" id="ProtNLM"/>
    </source>
</evidence>